<keyword evidence="10" id="KW-0325">Glycoprotein</keyword>
<keyword evidence="7" id="KW-0720">Serine protease</keyword>
<dbReference type="InterPro" id="IPR032778">
    <property type="entry name" value="GF_recep_IV"/>
</dbReference>
<proteinExistence type="inferred from homology"/>
<accession>A0AAD9N9M1</accession>
<evidence type="ECO:0000256" key="7">
    <source>
        <dbReference type="ARBA" id="ARBA00022825"/>
    </source>
</evidence>
<evidence type="ECO:0000256" key="13">
    <source>
        <dbReference type="SAM" id="Phobius"/>
    </source>
</evidence>
<comment type="caution">
    <text evidence="11">Lacks conserved residue(s) required for the propagation of feature annotation.</text>
</comment>
<dbReference type="GO" id="GO:0000139">
    <property type="term" value="C:Golgi membrane"/>
    <property type="evidence" value="ECO:0007669"/>
    <property type="project" value="TreeGrafter"/>
</dbReference>
<dbReference type="PROSITE" id="PS51829">
    <property type="entry name" value="P_HOMO_B"/>
    <property type="match status" value="1"/>
</dbReference>
<evidence type="ECO:0000256" key="2">
    <source>
        <dbReference type="ARBA" id="ARBA00022670"/>
    </source>
</evidence>
<evidence type="ECO:0000256" key="1">
    <source>
        <dbReference type="ARBA" id="ARBA00005325"/>
    </source>
</evidence>
<comment type="caution">
    <text evidence="15">The sequence shown here is derived from an EMBL/GenBank/DDBJ whole genome shotgun (WGS) entry which is preliminary data.</text>
</comment>
<dbReference type="SMART" id="SM00261">
    <property type="entry name" value="FU"/>
    <property type="match status" value="10"/>
</dbReference>
<keyword evidence="3" id="KW-0165">Cleavage on pair of basic residues</keyword>
<dbReference type="Gene3D" id="2.10.220.10">
    <property type="entry name" value="Hormone Receptor, Insulin-like Growth Factor Receptor 1, Chain A, domain 2"/>
    <property type="match status" value="6"/>
</dbReference>
<dbReference type="SUPFAM" id="SSF57184">
    <property type="entry name" value="Growth factor receptor domain"/>
    <property type="match status" value="4"/>
</dbReference>
<evidence type="ECO:0000256" key="8">
    <source>
        <dbReference type="ARBA" id="ARBA00023145"/>
    </source>
</evidence>
<feature type="region of interest" description="Disordered" evidence="12">
    <location>
        <begin position="480"/>
        <end position="518"/>
    </location>
</feature>
<reference evidence="15" key="1">
    <citation type="journal article" date="2023" name="Mol. Biol. Evol.">
        <title>Third-Generation Sequencing Reveals the Adaptive Role of the Epigenome in Three Deep-Sea Polychaetes.</title>
        <authorList>
            <person name="Perez M."/>
            <person name="Aroh O."/>
            <person name="Sun Y."/>
            <person name="Lan Y."/>
            <person name="Juniper S.K."/>
            <person name="Young C.R."/>
            <person name="Angers B."/>
            <person name="Qian P.Y."/>
        </authorList>
    </citation>
    <scope>NUCLEOTIDE SEQUENCE</scope>
    <source>
        <strain evidence="15">P08H-3</strain>
    </source>
</reference>
<evidence type="ECO:0000256" key="4">
    <source>
        <dbReference type="ARBA" id="ARBA00022729"/>
    </source>
</evidence>
<dbReference type="InterPro" id="IPR036852">
    <property type="entry name" value="Peptidase_S8/S53_dom_sf"/>
</dbReference>
<dbReference type="EMBL" id="JAODUP010000107">
    <property type="protein sequence ID" value="KAK2161965.1"/>
    <property type="molecule type" value="Genomic_DNA"/>
</dbReference>
<evidence type="ECO:0000256" key="10">
    <source>
        <dbReference type="ARBA" id="ARBA00023180"/>
    </source>
</evidence>
<dbReference type="InterPro" id="IPR000742">
    <property type="entry name" value="EGF"/>
</dbReference>
<dbReference type="Proteomes" id="UP001208570">
    <property type="component" value="Unassembled WGS sequence"/>
</dbReference>
<dbReference type="InterPro" id="IPR008979">
    <property type="entry name" value="Galactose-bd-like_sf"/>
</dbReference>
<evidence type="ECO:0000256" key="9">
    <source>
        <dbReference type="ARBA" id="ARBA00023157"/>
    </source>
</evidence>
<dbReference type="PROSITE" id="PS00137">
    <property type="entry name" value="SUBTILASE_HIS"/>
    <property type="match status" value="1"/>
</dbReference>
<dbReference type="PANTHER" id="PTHR42884:SF23">
    <property type="entry name" value="FURIN-LIKE PROTEASE 2"/>
    <property type="match status" value="1"/>
</dbReference>
<gene>
    <name evidence="15" type="ORF">LSH36_107g10022</name>
</gene>
<evidence type="ECO:0000313" key="16">
    <source>
        <dbReference type="Proteomes" id="UP001208570"/>
    </source>
</evidence>
<dbReference type="PRINTS" id="PR00723">
    <property type="entry name" value="SUBTILISIN"/>
</dbReference>
<dbReference type="CDD" id="cd00064">
    <property type="entry name" value="FU"/>
    <property type="match status" value="9"/>
</dbReference>
<dbReference type="Pfam" id="PF00082">
    <property type="entry name" value="Peptidase_S8"/>
    <property type="match status" value="1"/>
</dbReference>
<keyword evidence="5" id="KW-0677">Repeat</keyword>
<dbReference type="Pfam" id="PF01483">
    <property type="entry name" value="P_proprotein"/>
    <property type="match status" value="1"/>
</dbReference>
<dbReference type="Gene3D" id="3.40.50.200">
    <property type="entry name" value="Peptidase S8/S53 domain"/>
    <property type="match status" value="1"/>
</dbReference>
<keyword evidence="13" id="KW-0812">Transmembrane</keyword>
<keyword evidence="2" id="KW-0645">Protease</keyword>
<dbReference type="GO" id="GO:0005802">
    <property type="term" value="C:trans-Golgi network"/>
    <property type="evidence" value="ECO:0007669"/>
    <property type="project" value="TreeGrafter"/>
</dbReference>
<keyword evidence="9" id="KW-1015">Disulfide bond</keyword>
<keyword evidence="6" id="KW-0378">Hydrolase</keyword>
<dbReference type="InterPro" id="IPR009030">
    <property type="entry name" value="Growth_fac_rcpt_cys_sf"/>
</dbReference>
<dbReference type="InterPro" id="IPR000209">
    <property type="entry name" value="Peptidase_S8/S53_dom"/>
</dbReference>
<dbReference type="InterPro" id="IPR015500">
    <property type="entry name" value="Peptidase_S8_subtilisin-rel"/>
</dbReference>
<dbReference type="InterPro" id="IPR006212">
    <property type="entry name" value="Furin_repeat"/>
</dbReference>
<feature type="transmembrane region" description="Helical" evidence="13">
    <location>
        <begin position="1149"/>
        <end position="1175"/>
    </location>
</feature>
<dbReference type="InterPro" id="IPR023828">
    <property type="entry name" value="Peptidase_S8_Ser-AS"/>
</dbReference>
<dbReference type="SMART" id="SM00181">
    <property type="entry name" value="EGF"/>
    <property type="match status" value="8"/>
</dbReference>
<evidence type="ECO:0000256" key="3">
    <source>
        <dbReference type="ARBA" id="ARBA00022685"/>
    </source>
</evidence>
<evidence type="ECO:0000256" key="5">
    <source>
        <dbReference type="ARBA" id="ARBA00022737"/>
    </source>
</evidence>
<protein>
    <recommendedName>
        <fullName evidence="14">P/Homo B domain-containing protein</fullName>
    </recommendedName>
</protein>
<keyword evidence="4" id="KW-0732">Signal</keyword>
<sequence>MMAQYDASSVSGRCHRCVAHLYAIIRDPDASKDINDGDRDPMPRYNNMDENRHGTRCAGEVAAFANNTACAVGIAYRASIGGVRMLDGDVSDYIEAEALSLNPQHIDIYSASWGPDDIGMVVDGPAKLAREAFLYGILKGRSGKGSIYIWASGNGGANSDSCSCDGYTNSIFTLSVSSASEHGKKPWYLEECSSTLVTTYSSGDNYGERKIVTTDLHNRCTESHTGTSASAPLAAAMCALALEANPDLTWRDMQYVAMLSSRTEPLYDGDWVINGVGRKVSHKYGYGLLDGIKMVELAERWTTVPEQHICQSPDTVVDRIIEGKGIVRVSIDLDGCVDTDQTINYLEHVQAKVTLMYSRRGQLQLHLVSPNGTRSTLLPRRKKDMKRGQFKDWPFMSVFYWGEQPMGTWTLEIENTGSNYNSGGISYGLRALTSTDQSLSVLAVSGGSGAVFLFAVYSGYRCTLVKWQLILYGTETQPINIREPQQRRRPTKPPPEAPGSHGNKENIETSSDHDLMGSSSAVDESEFLDYNLPNNAISGQTPTVPCHVECDPSASCWGTEASDCEICRHMRLGIDGMCLAECPESTYLTEDINVCLPCPKTCHLCQGPDPDSDCLTCAPGLMYLSGQGTCLSECPSGMYPDITNTCQSCDAMCKECDLDPSKCLACVDGYELVEQHCLKICLGHQYRDPHGSCSACDSSCASCSGPGPNRCLLCRGDHAYYNNSCVTECLRGYYIELTEEGRQCRSCHPSCAACVGPGSGDCTVCTQSLKLVSGECKEDCPEGHYEREGSVCSDCHGNCLTCKGPTSGDCLTCSIGLFLEFGHCVFRCQDGYYEFVSVDEDVVMRECRQCHRSCATCEGGSQENCTTCKQGLVLSSGGRCTSHCAPFEYQGGSSQCSSCDDNCLTCAGPGPNNCTSCTPDLVLLHKHCIHQCPQGYYTHKQQCHPCHMSCADCFGPSSDMCLACKAEFVLTTEGQCVQPVEIDVVTDCGGQQYYNRHDGACHPCHKSCDTCDGPSRNHCLSCSEHHGYHPPSRQCVVCCTLSVRYECCTCSKPPGLCIEYHHHIPTEQSTVSTVITSSSSSQAGSSSTTTTTSASTTRHITRPYYIASTAYSSTTTSTSIGNSPIENNVDGNNINNNPDNLAKSRATKLWPGFVTTIVCICVFILVLFIVMFGLLQAKSSEKLCWRTRYAPVPTIYQNNHSQKVQFQNGTTKVPLGIDDFVDEEETSSA</sequence>
<keyword evidence="16" id="KW-1185">Reference proteome</keyword>
<feature type="region of interest" description="Disordered" evidence="12">
    <location>
        <begin position="1075"/>
        <end position="1095"/>
    </location>
</feature>
<organism evidence="15 16">
    <name type="scientific">Paralvinella palmiformis</name>
    <dbReference type="NCBI Taxonomy" id="53620"/>
    <lineage>
        <taxon>Eukaryota</taxon>
        <taxon>Metazoa</taxon>
        <taxon>Spiralia</taxon>
        <taxon>Lophotrochozoa</taxon>
        <taxon>Annelida</taxon>
        <taxon>Polychaeta</taxon>
        <taxon>Sedentaria</taxon>
        <taxon>Canalipalpata</taxon>
        <taxon>Terebellida</taxon>
        <taxon>Terebelliformia</taxon>
        <taxon>Alvinellidae</taxon>
        <taxon>Paralvinella</taxon>
    </lineage>
</organism>
<evidence type="ECO:0000256" key="6">
    <source>
        <dbReference type="ARBA" id="ARBA00022801"/>
    </source>
</evidence>
<dbReference type="Pfam" id="PF14843">
    <property type="entry name" value="GF_recep_IV"/>
    <property type="match status" value="1"/>
</dbReference>
<dbReference type="FunFam" id="2.60.120.260:FF:000006">
    <property type="entry name" value="Proprotein convertase subtilisin/kexin type 5"/>
    <property type="match status" value="1"/>
</dbReference>
<evidence type="ECO:0000256" key="11">
    <source>
        <dbReference type="PROSITE-ProRule" id="PRU01240"/>
    </source>
</evidence>
<evidence type="ECO:0000256" key="12">
    <source>
        <dbReference type="SAM" id="MobiDB-lite"/>
    </source>
</evidence>
<dbReference type="PROSITE" id="PS00138">
    <property type="entry name" value="SUBTILASE_SER"/>
    <property type="match status" value="1"/>
</dbReference>
<keyword evidence="13" id="KW-1133">Transmembrane helix</keyword>
<dbReference type="InterPro" id="IPR034182">
    <property type="entry name" value="Kexin/furin"/>
</dbReference>
<dbReference type="GO" id="GO:0016485">
    <property type="term" value="P:protein processing"/>
    <property type="evidence" value="ECO:0007669"/>
    <property type="project" value="TreeGrafter"/>
</dbReference>
<comment type="similarity">
    <text evidence="1">Belongs to the peptidase S8 family. Furin subfamily.</text>
</comment>
<dbReference type="InterPro" id="IPR022398">
    <property type="entry name" value="Peptidase_S8_His-AS"/>
</dbReference>
<dbReference type="Gene3D" id="2.60.120.260">
    <property type="entry name" value="Galactose-binding domain-like"/>
    <property type="match status" value="1"/>
</dbReference>
<dbReference type="CDD" id="cd04059">
    <property type="entry name" value="Peptidases_S8_Protein_convertases_Kexins_Furin-like"/>
    <property type="match status" value="1"/>
</dbReference>
<evidence type="ECO:0000259" key="14">
    <source>
        <dbReference type="PROSITE" id="PS51829"/>
    </source>
</evidence>
<dbReference type="PANTHER" id="PTHR42884">
    <property type="entry name" value="PROPROTEIN CONVERTASE SUBTILISIN/KEXIN-RELATED"/>
    <property type="match status" value="1"/>
</dbReference>
<dbReference type="FunFam" id="3.40.50.200:FF:000021">
    <property type="entry name" value="Proprotein convertase subtilisin/kexin type 5a"/>
    <property type="match status" value="1"/>
</dbReference>
<feature type="compositionally biased region" description="Basic and acidic residues" evidence="12">
    <location>
        <begin position="502"/>
        <end position="515"/>
    </location>
</feature>
<feature type="domain" description="P/Homo B" evidence="14">
    <location>
        <begin position="303"/>
        <end position="477"/>
    </location>
</feature>
<dbReference type="SUPFAM" id="SSF52743">
    <property type="entry name" value="Subtilisin-like"/>
    <property type="match status" value="1"/>
</dbReference>
<name>A0AAD9N9M1_9ANNE</name>
<dbReference type="AlphaFoldDB" id="A0AAD9N9M1"/>
<keyword evidence="8" id="KW-0865">Zymogen</keyword>
<dbReference type="PROSITE" id="PS51892">
    <property type="entry name" value="SUBTILASE"/>
    <property type="match status" value="1"/>
</dbReference>
<dbReference type="SUPFAM" id="SSF49785">
    <property type="entry name" value="Galactose-binding domain-like"/>
    <property type="match status" value="1"/>
</dbReference>
<dbReference type="InterPro" id="IPR002884">
    <property type="entry name" value="P_dom"/>
</dbReference>
<dbReference type="GO" id="GO:0004252">
    <property type="term" value="F:serine-type endopeptidase activity"/>
    <property type="evidence" value="ECO:0007669"/>
    <property type="project" value="InterPro"/>
</dbReference>
<evidence type="ECO:0000313" key="15">
    <source>
        <dbReference type="EMBL" id="KAK2161965.1"/>
    </source>
</evidence>
<keyword evidence="13" id="KW-0472">Membrane</keyword>